<proteinExistence type="predicted"/>
<name>A0A6G1JX73_9PLEO</name>
<evidence type="ECO:0000313" key="1">
    <source>
        <dbReference type="EMBL" id="KAF2705206.1"/>
    </source>
</evidence>
<dbReference type="AlphaFoldDB" id="A0A6G1JX73"/>
<accession>A0A6G1JX73</accession>
<protein>
    <submittedName>
        <fullName evidence="1">Uncharacterized protein</fullName>
    </submittedName>
</protein>
<dbReference type="Proteomes" id="UP000799428">
    <property type="component" value="Unassembled WGS sequence"/>
</dbReference>
<gene>
    <name evidence="1" type="ORF">K504DRAFT_506156</name>
</gene>
<sequence length="78" mass="8011">MAVRHQFLSLCTEQLGVFIIIGYVISGSHGPQILVPSSGAASQPPVPSHPCALGALPPASPVDSHLALSSQRSLIDNA</sequence>
<dbReference type="EMBL" id="MU005779">
    <property type="protein sequence ID" value="KAF2705206.1"/>
    <property type="molecule type" value="Genomic_DNA"/>
</dbReference>
<evidence type="ECO:0000313" key="2">
    <source>
        <dbReference type="Proteomes" id="UP000799428"/>
    </source>
</evidence>
<organism evidence="1 2">
    <name type="scientific">Pleomassaria siparia CBS 279.74</name>
    <dbReference type="NCBI Taxonomy" id="1314801"/>
    <lineage>
        <taxon>Eukaryota</taxon>
        <taxon>Fungi</taxon>
        <taxon>Dikarya</taxon>
        <taxon>Ascomycota</taxon>
        <taxon>Pezizomycotina</taxon>
        <taxon>Dothideomycetes</taxon>
        <taxon>Pleosporomycetidae</taxon>
        <taxon>Pleosporales</taxon>
        <taxon>Pleomassariaceae</taxon>
        <taxon>Pleomassaria</taxon>
    </lineage>
</organism>
<keyword evidence="2" id="KW-1185">Reference proteome</keyword>
<reference evidence="1" key="1">
    <citation type="journal article" date="2020" name="Stud. Mycol.">
        <title>101 Dothideomycetes genomes: a test case for predicting lifestyles and emergence of pathogens.</title>
        <authorList>
            <person name="Haridas S."/>
            <person name="Albert R."/>
            <person name="Binder M."/>
            <person name="Bloem J."/>
            <person name="Labutti K."/>
            <person name="Salamov A."/>
            <person name="Andreopoulos B."/>
            <person name="Baker S."/>
            <person name="Barry K."/>
            <person name="Bills G."/>
            <person name="Bluhm B."/>
            <person name="Cannon C."/>
            <person name="Castanera R."/>
            <person name="Culley D."/>
            <person name="Daum C."/>
            <person name="Ezra D."/>
            <person name="Gonzalez J."/>
            <person name="Henrissat B."/>
            <person name="Kuo A."/>
            <person name="Liang C."/>
            <person name="Lipzen A."/>
            <person name="Lutzoni F."/>
            <person name="Magnuson J."/>
            <person name="Mondo S."/>
            <person name="Nolan M."/>
            <person name="Ohm R."/>
            <person name="Pangilinan J."/>
            <person name="Park H.-J."/>
            <person name="Ramirez L."/>
            <person name="Alfaro M."/>
            <person name="Sun H."/>
            <person name="Tritt A."/>
            <person name="Yoshinaga Y."/>
            <person name="Zwiers L.-H."/>
            <person name="Turgeon B."/>
            <person name="Goodwin S."/>
            <person name="Spatafora J."/>
            <person name="Crous P."/>
            <person name="Grigoriev I."/>
        </authorList>
    </citation>
    <scope>NUCLEOTIDE SEQUENCE</scope>
    <source>
        <strain evidence="1">CBS 279.74</strain>
    </source>
</reference>